<accession>A0ACB5TA94</accession>
<organism evidence="1 2">
    <name type="scientific">Ambrosiozyma monospora</name>
    <name type="common">Yeast</name>
    <name type="synonym">Endomycopsis monosporus</name>
    <dbReference type="NCBI Taxonomy" id="43982"/>
    <lineage>
        <taxon>Eukaryota</taxon>
        <taxon>Fungi</taxon>
        <taxon>Dikarya</taxon>
        <taxon>Ascomycota</taxon>
        <taxon>Saccharomycotina</taxon>
        <taxon>Pichiomycetes</taxon>
        <taxon>Pichiales</taxon>
        <taxon>Pichiaceae</taxon>
        <taxon>Ambrosiozyma</taxon>
    </lineage>
</organism>
<evidence type="ECO:0000313" key="2">
    <source>
        <dbReference type="Proteomes" id="UP001165064"/>
    </source>
</evidence>
<dbReference type="Proteomes" id="UP001165064">
    <property type="component" value="Unassembled WGS sequence"/>
</dbReference>
<evidence type="ECO:0000313" key="1">
    <source>
        <dbReference type="EMBL" id="GME84169.1"/>
    </source>
</evidence>
<comment type="caution">
    <text evidence="1">The sequence shown here is derived from an EMBL/GenBank/DDBJ whole genome shotgun (WGS) entry which is preliminary data.</text>
</comment>
<gene>
    <name evidence="1" type="ORF">Amon02_000665500</name>
</gene>
<protein>
    <submittedName>
        <fullName evidence="1">Unnamed protein product</fullName>
    </submittedName>
</protein>
<proteinExistence type="predicted"/>
<dbReference type="EMBL" id="BSXS01005304">
    <property type="protein sequence ID" value="GME84169.1"/>
    <property type="molecule type" value="Genomic_DNA"/>
</dbReference>
<sequence>MVSGDQCCAHFGNCGVTDGKFVLVVKSELCSRRIDVIIVELSCAVNVTSKNCSGGGKDDDKEDDPKYEEPEIIGIDEDVEFEIPVDEELVGAEAVMMAGPNAGVLKLTDVVEDEEEVGTTPGVLVMEISVGVVTAISVGVVMAISVGVDADDSDGTGMLSVQPTEVQTVEVVVSEEYTVEESVTHWSTDDDVDEVHWFQDDEDDEDDEDG</sequence>
<name>A0ACB5TA94_AMBMO</name>
<keyword evidence="2" id="KW-1185">Reference proteome</keyword>
<reference evidence="1" key="1">
    <citation type="submission" date="2023-04" db="EMBL/GenBank/DDBJ databases">
        <title>Ambrosiozyma monospora NBRC 10751.</title>
        <authorList>
            <person name="Ichikawa N."/>
            <person name="Sato H."/>
            <person name="Tonouchi N."/>
        </authorList>
    </citation>
    <scope>NUCLEOTIDE SEQUENCE</scope>
    <source>
        <strain evidence="1">NBRC 10751</strain>
    </source>
</reference>